<dbReference type="AlphaFoldDB" id="A0A9N8F461"/>
<protein>
    <submittedName>
        <fullName evidence="1">AraC family transcriptional regulator</fullName>
    </submittedName>
</protein>
<comment type="caution">
    <text evidence="1">The sequence shown here is derived from an EMBL/GenBank/DDBJ whole genome shotgun (WGS) entry which is preliminary data.</text>
</comment>
<accession>A0A9N8F461</accession>
<dbReference type="Proteomes" id="UP000505390">
    <property type="component" value="Unassembled WGS sequence"/>
</dbReference>
<gene>
    <name evidence="1" type="ORF">SAMEA4008575_00429</name>
</gene>
<organism evidence="1 2">
    <name type="scientific">Staphylococcus aureus</name>
    <dbReference type="NCBI Taxonomy" id="1280"/>
    <lineage>
        <taxon>Bacteria</taxon>
        <taxon>Bacillati</taxon>
        <taxon>Bacillota</taxon>
        <taxon>Bacilli</taxon>
        <taxon>Bacillales</taxon>
        <taxon>Staphylococcaceae</taxon>
        <taxon>Staphylococcus</taxon>
    </lineage>
</organism>
<dbReference type="EMBL" id="CAIGXB010000001">
    <property type="protein sequence ID" value="CAC5776598.1"/>
    <property type="molecule type" value="Genomic_DNA"/>
</dbReference>
<reference evidence="1 2" key="1">
    <citation type="submission" date="2020-06" db="EMBL/GenBank/DDBJ databases">
        <authorList>
            <consortium name="Pathogen Informatics"/>
        </authorList>
    </citation>
    <scope>NUCLEOTIDE SEQUENCE [LARGE SCALE GENOMIC DNA]</scope>
    <source>
        <strain evidence="1 2">SG160</strain>
    </source>
</reference>
<sequence>MFQTVIQINTYTEMKLVFLEGIFKTLLNKNSQVVFFIMPSILKSKNTMSEEEKFTIIKTIIESDLKIAFNINNIETTYFVEEAFMSVFRQISPNELSNHNNYEVHFVFDLSLMEIRTIYRMILKLHNIMLNVKLGLNITCLFEKPSVFKSLVSQIKRLKFDSLIIDNANLSSPYLMGESDELLLKNILHFKNLKQVINELDIEQEKLIFLNVENHKLLNNKERDLSNSAPLIYKTLSALYHNFDGFGLNIFDNHQAFNAMHLYDKNGFKTTLGLILEKFIEYVSKPKYENSYYSIFDIENYYCLVIYDWRVIESETIMSNFEDSQVYINFKNNVLNDKYLIVIETLDENSGNINHLISKELRDKYEWNPSLLSKIDNYLKPAIEIKEHNFSDNSLNINVTFNALYIIKIGKK</sequence>
<evidence type="ECO:0000313" key="1">
    <source>
        <dbReference type="EMBL" id="CAC5776598.1"/>
    </source>
</evidence>
<evidence type="ECO:0000313" key="2">
    <source>
        <dbReference type="Proteomes" id="UP000505390"/>
    </source>
</evidence>
<proteinExistence type="predicted"/>
<name>A0A9N8F461_STAAU</name>